<sequence length="103" mass="12809">MLLSFQYSYFFAQKDRFSIQTIFFYSLIYLTLYCLFLSSLTIQINTFEKQYDHSSYLYFMVIIFVLQYIYWHYYIANGQCNQQQYHILNNDRNQCDNIERKYP</sequence>
<accession>G0R0F9</accession>
<keyword evidence="1" id="KW-0472">Membrane</keyword>
<evidence type="ECO:0000313" key="3">
    <source>
        <dbReference type="Proteomes" id="UP000008983"/>
    </source>
</evidence>
<proteinExistence type="predicted"/>
<dbReference type="EMBL" id="GL984193">
    <property type="protein sequence ID" value="EGR29038.1"/>
    <property type="molecule type" value="Genomic_DNA"/>
</dbReference>
<keyword evidence="1" id="KW-1133">Transmembrane helix</keyword>
<dbReference type="Proteomes" id="UP000008983">
    <property type="component" value="Unassembled WGS sequence"/>
</dbReference>
<dbReference type="AlphaFoldDB" id="G0R0F9"/>
<feature type="transmembrane region" description="Helical" evidence="1">
    <location>
        <begin position="56"/>
        <end position="76"/>
    </location>
</feature>
<evidence type="ECO:0000256" key="1">
    <source>
        <dbReference type="SAM" id="Phobius"/>
    </source>
</evidence>
<evidence type="ECO:0000313" key="2">
    <source>
        <dbReference type="EMBL" id="EGR29038.1"/>
    </source>
</evidence>
<evidence type="ECO:0008006" key="4">
    <source>
        <dbReference type="Google" id="ProtNLM"/>
    </source>
</evidence>
<organism evidence="2 3">
    <name type="scientific">Ichthyophthirius multifiliis</name>
    <name type="common">White spot disease agent</name>
    <name type="synonym">Ich</name>
    <dbReference type="NCBI Taxonomy" id="5932"/>
    <lineage>
        <taxon>Eukaryota</taxon>
        <taxon>Sar</taxon>
        <taxon>Alveolata</taxon>
        <taxon>Ciliophora</taxon>
        <taxon>Intramacronucleata</taxon>
        <taxon>Oligohymenophorea</taxon>
        <taxon>Hymenostomatida</taxon>
        <taxon>Ophryoglenina</taxon>
        <taxon>Ichthyophthirius</taxon>
    </lineage>
</organism>
<gene>
    <name evidence="2" type="ORF">IMG5_164500</name>
</gene>
<keyword evidence="1" id="KW-0812">Transmembrane</keyword>
<protein>
    <recommendedName>
        <fullName evidence="4">Transmembrane protein</fullName>
    </recommendedName>
</protein>
<dbReference type="InParanoid" id="G0R0F9"/>
<name>G0R0F9_ICHMU</name>
<reference evidence="2 3" key="1">
    <citation type="submission" date="2011-07" db="EMBL/GenBank/DDBJ databases">
        <authorList>
            <person name="Coyne R."/>
            <person name="Brami D."/>
            <person name="Johnson J."/>
            <person name="Hostetler J."/>
            <person name="Hannick L."/>
            <person name="Clark T."/>
            <person name="Cassidy-Hanley D."/>
            <person name="Inman J."/>
        </authorList>
    </citation>
    <scope>NUCLEOTIDE SEQUENCE [LARGE SCALE GENOMIC DNA]</scope>
    <source>
        <strain evidence="2 3">G5</strain>
    </source>
</reference>
<dbReference type="RefSeq" id="XP_004030274.1">
    <property type="nucleotide sequence ID" value="XM_004030226.1"/>
</dbReference>
<feature type="transmembrane region" description="Helical" evidence="1">
    <location>
        <begin position="21"/>
        <end position="44"/>
    </location>
</feature>
<dbReference type="GeneID" id="14905136"/>
<keyword evidence="3" id="KW-1185">Reference proteome</keyword>